<evidence type="ECO:0000313" key="1">
    <source>
        <dbReference type="EMBL" id="MPL60709.1"/>
    </source>
</evidence>
<name>A0A644T1R3_9ZZZZ</name>
<sequence>MPRHGIPMLTLTSSSNERGLSRAGGRRAFLRGGAALAAAVMLPGAAFALNDAQARALIGKAVNDVNSAIDSGKTGPALYALFESIFVKYADVPTIARSALGVASRSASPAQMAAFTTAFRGYISRKYGKRFREFIGARFEVAEARQVKTFYEVKTVAYLRGQSPFEVLWQVSDKSGKDLFFNIIIEGVNMLAAERTEIGSMLDARRGDVNALITDLKTAG</sequence>
<organism evidence="1">
    <name type="scientific">bioreactor metagenome</name>
    <dbReference type="NCBI Taxonomy" id="1076179"/>
    <lineage>
        <taxon>unclassified sequences</taxon>
        <taxon>metagenomes</taxon>
        <taxon>ecological metagenomes</taxon>
    </lineage>
</organism>
<dbReference type="PANTHER" id="PTHR36573">
    <property type="entry name" value="INTERMEMBRANE PHOSPHOLIPID TRANSPORT SYSTEM BINDING PROTEIN MLAC"/>
    <property type="match status" value="1"/>
</dbReference>
<dbReference type="InterPro" id="IPR042245">
    <property type="entry name" value="Tgt2/MlaC_sf"/>
</dbReference>
<dbReference type="Gene3D" id="3.10.450.710">
    <property type="entry name" value="Tgt2/MlaC"/>
    <property type="match status" value="1"/>
</dbReference>
<dbReference type="EMBL" id="VSSQ01000013">
    <property type="protein sequence ID" value="MPL60709.1"/>
    <property type="molecule type" value="Genomic_DNA"/>
</dbReference>
<accession>A0A644T1R3</accession>
<dbReference type="AlphaFoldDB" id="A0A644T1R3"/>
<dbReference type="Pfam" id="PF05494">
    <property type="entry name" value="MlaC"/>
    <property type="match status" value="1"/>
</dbReference>
<dbReference type="PANTHER" id="PTHR36573:SF1">
    <property type="entry name" value="INTERMEMBRANE PHOSPHOLIPID TRANSPORT SYSTEM BINDING PROTEIN MLAC"/>
    <property type="match status" value="1"/>
</dbReference>
<evidence type="ECO:0008006" key="2">
    <source>
        <dbReference type="Google" id="ProtNLM"/>
    </source>
</evidence>
<protein>
    <recommendedName>
        <fullName evidence="2">Phospholipid-binding protein MlaC</fullName>
    </recommendedName>
</protein>
<proteinExistence type="predicted"/>
<dbReference type="InterPro" id="IPR006311">
    <property type="entry name" value="TAT_signal"/>
</dbReference>
<dbReference type="InterPro" id="IPR008869">
    <property type="entry name" value="MlaC/ttg2D"/>
</dbReference>
<gene>
    <name evidence="1" type="ORF">SDC9_06270</name>
</gene>
<comment type="caution">
    <text evidence="1">The sequence shown here is derived from an EMBL/GenBank/DDBJ whole genome shotgun (WGS) entry which is preliminary data.</text>
</comment>
<dbReference type="PROSITE" id="PS51318">
    <property type="entry name" value="TAT"/>
    <property type="match status" value="1"/>
</dbReference>
<reference evidence="1" key="1">
    <citation type="submission" date="2019-08" db="EMBL/GenBank/DDBJ databases">
        <authorList>
            <person name="Kucharzyk K."/>
            <person name="Murdoch R.W."/>
            <person name="Higgins S."/>
            <person name="Loffler F."/>
        </authorList>
    </citation>
    <scope>NUCLEOTIDE SEQUENCE</scope>
</reference>